<evidence type="ECO:0000256" key="7">
    <source>
        <dbReference type="ARBA" id="ARBA00022989"/>
    </source>
</evidence>
<dbReference type="Pfam" id="PF03030">
    <property type="entry name" value="H_PPase"/>
    <property type="match status" value="1"/>
</dbReference>
<evidence type="ECO:0000256" key="1">
    <source>
        <dbReference type="ARBA" id="ARBA00004127"/>
    </source>
</evidence>
<name>A0A7R9TIE4_9VIRI</name>
<feature type="transmembrane region" description="Helical" evidence="10">
    <location>
        <begin position="169"/>
        <end position="199"/>
    </location>
</feature>
<dbReference type="PANTHER" id="PTHR31998">
    <property type="entry name" value="K(+)-INSENSITIVE PYROPHOSPHATE-ENERGIZED PROTON PUMP"/>
    <property type="match status" value="1"/>
</dbReference>
<evidence type="ECO:0000256" key="8">
    <source>
        <dbReference type="ARBA" id="ARBA00023065"/>
    </source>
</evidence>
<keyword evidence="9 10" id="KW-0472">Membrane</keyword>
<evidence type="ECO:0000256" key="10">
    <source>
        <dbReference type="SAM" id="Phobius"/>
    </source>
</evidence>
<dbReference type="EMBL" id="HBDZ01006015">
    <property type="protein sequence ID" value="CAD8236330.1"/>
    <property type="molecule type" value="Transcribed_RNA"/>
</dbReference>
<dbReference type="NCBIfam" id="NF001960">
    <property type="entry name" value="PRK00733.3-5"/>
    <property type="match status" value="1"/>
</dbReference>
<evidence type="ECO:0000256" key="9">
    <source>
        <dbReference type="ARBA" id="ARBA00023136"/>
    </source>
</evidence>
<keyword evidence="3" id="KW-0813">Transport</keyword>
<feature type="transmembrane region" description="Helical" evidence="10">
    <location>
        <begin position="82"/>
        <end position="106"/>
    </location>
</feature>
<proteinExistence type="inferred from homology"/>
<protein>
    <recommendedName>
        <fullName evidence="2">H(+)-exporting diphosphatase</fullName>
        <ecNumber evidence="2">7.1.3.1</ecNumber>
    </recommendedName>
</protein>
<keyword evidence="5" id="KW-0460">Magnesium</keyword>
<keyword evidence="8" id="KW-0406">Ion transport</keyword>
<reference evidence="11" key="1">
    <citation type="submission" date="2021-01" db="EMBL/GenBank/DDBJ databases">
        <authorList>
            <person name="Corre E."/>
            <person name="Pelletier E."/>
            <person name="Niang G."/>
            <person name="Scheremetjew M."/>
            <person name="Finn R."/>
            <person name="Kale V."/>
            <person name="Holt S."/>
            <person name="Cochrane G."/>
            <person name="Meng A."/>
            <person name="Brown T."/>
            <person name="Cohen L."/>
        </authorList>
    </citation>
    <scope>NUCLEOTIDE SEQUENCE</scope>
    <source>
        <strain evidence="11">CCMP1413</strain>
    </source>
</reference>
<evidence type="ECO:0000256" key="2">
    <source>
        <dbReference type="ARBA" id="ARBA00013242"/>
    </source>
</evidence>
<gene>
    <name evidence="11" type="ORF">PCOL08062_LOCUS4600</name>
</gene>
<feature type="transmembrane region" description="Helical" evidence="10">
    <location>
        <begin position="406"/>
        <end position="430"/>
    </location>
</feature>
<feature type="transmembrane region" description="Helical" evidence="10">
    <location>
        <begin position="313"/>
        <end position="334"/>
    </location>
</feature>
<feature type="transmembrane region" description="Helical" evidence="10">
    <location>
        <begin position="546"/>
        <end position="564"/>
    </location>
</feature>
<feature type="transmembrane region" description="Helical" evidence="10">
    <location>
        <begin position="118"/>
        <end position="148"/>
    </location>
</feature>
<keyword evidence="4 10" id="KW-0812">Transmembrane</keyword>
<feature type="transmembrane region" description="Helical" evidence="10">
    <location>
        <begin position="483"/>
        <end position="503"/>
    </location>
</feature>
<feature type="transmembrane region" description="Helical" evidence="10">
    <location>
        <begin position="748"/>
        <end position="767"/>
    </location>
</feature>
<feature type="transmembrane region" description="Helical" evidence="10">
    <location>
        <begin position="6"/>
        <end position="25"/>
    </location>
</feature>
<evidence type="ECO:0000256" key="4">
    <source>
        <dbReference type="ARBA" id="ARBA00022692"/>
    </source>
</evidence>
<dbReference type="HAMAP" id="MF_01129">
    <property type="entry name" value="PPase_energized_pump"/>
    <property type="match status" value="1"/>
</dbReference>
<dbReference type="GO" id="GO:0012505">
    <property type="term" value="C:endomembrane system"/>
    <property type="evidence" value="ECO:0007669"/>
    <property type="project" value="UniProtKB-SubCell"/>
</dbReference>
<organism evidence="11">
    <name type="scientific">Prasinoderma coloniale</name>
    <dbReference type="NCBI Taxonomy" id="156133"/>
    <lineage>
        <taxon>Eukaryota</taxon>
        <taxon>Viridiplantae</taxon>
        <taxon>Prasinodermophyta</taxon>
        <taxon>Prasinodermophyceae</taxon>
        <taxon>Prasinodermales</taxon>
        <taxon>Prasinodermaceae</taxon>
        <taxon>Prasinoderma</taxon>
    </lineage>
</organism>
<feature type="transmembrane region" description="Helical" evidence="10">
    <location>
        <begin position="656"/>
        <end position="679"/>
    </location>
</feature>
<evidence type="ECO:0000313" key="11">
    <source>
        <dbReference type="EMBL" id="CAD8236330.1"/>
    </source>
</evidence>
<feature type="transmembrane region" description="Helical" evidence="10">
    <location>
        <begin position="354"/>
        <end position="372"/>
    </location>
</feature>
<feature type="transmembrane region" description="Helical" evidence="10">
    <location>
        <begin position="451"/>
        <end position="477"/>
    </location>
</feature>
<feature type="transmembrane region" description="Helical" evidence="10">
    <location>
        <begin position="576"/>
        <end position="595"/>
    </location>
</feature>
<evidence type="ECO:0000256" key="3">
    <source>
        <dbReference type="ARBA" id="ARBA00022448"/>
    </source>
</evidence>
<accession>A0A7R9TIE4</accession>
<evidence type="ECO:0000256" key="6">
    <source>
        <dbReference type="ARBA" id="ARBA00022967"/>
    </source>
</evidence>
<keyword evidence="7 10" id="KW-1133">Transmembrane helix</keyword>
<dbReference type="EC" id="7.1.3.1" evidence="2"/>
<dbReference type="NCBIfam" id="TIGR01104">
    <property type="entry name" value="V_PPase"/>
    <property type="match status" value="1"/>
</dbReference>
<dbReference type="GO" id="GO:0004427">
    <property type="term" value="F:inorganic diphosphate phosphatase activity"/>
    <property type="evidence" value="ECO:0007669"/>
    <property type="project" value="InterPro"/>
</dbReference>
<dbReference type="GO" id="GO:0009678">
    <property type="term" value="F:diphosphate hydrolysis-driven proton transmembrane transporter activity"/>
    <property type="evidence" value="ECO:0007669"/>
    <property type="project" value="UniProtKB-EC"/>
</dbReference>
<dbReference type="GO" id="GO:0016020">
    <property type="term" value="C:membrane"/>
    <property type="evidence" value="ECO:0007669"/>
    <property type="project" value="InterPro"/>
</dbReference>
<dbReference type="AlphaFoldDB" id="A0A7R9TIE4"/>
<keyword evidence="6" id="KW-1278">Translocase</keyword>
<dbReference type="PIRSF" id="PIRSF001265">
    <property type="entry name" value="H+-PPase"/>
    <property type="match status" value="1"/>
</dbReference>
<sequence length="781" mass="80457">MGAVVAPALIIAASACAMVFAIMLWKKVAAVSLDYRGSHSTMDMDNELADVDAERGNALSPLAESFQKLRTIYSDIRTGARAFLYAEYLMCAAFLLAFGLLLFVLVSRLESGWDFQVGLLTALAFCVGGVTSMVAGYVGMMVAVFANARTTVSAMERPDSRAWTASFNCAFRAGGVMGYALAGVGLLTLYVLISVYAAIFDVSLGTEEALRLFECVAGFGLGGSAIALFGRVGGGIYTKAADVGADLAGKVCAGIPEDDPRNPATIADNVGDNVGDVAGMGSDLFGSLGEATCAALVIGAQSADLVGAGWDAMLVPLCVTAAGIFCSLVVSFVATDISPVRREADVERVLKVQLFLSTALMTAVMYPVLLVLPDNLYLGPEGSFEVMCPTPEAVAANSRCVSGAPLAAFACVAAGLWGGCVIGFVTEYYTSHSYRPVREVAASTETGAATNIIYGLALGYKSTIVPVGVLAAVVYVASRYMSMYGVALSALGMLGTLATCLSIDVYGPVCDNAGGIAEMSELPESVRDKTDALDAAGNTTAAIGKGFAIGSAALVSLALTSAFVTRTGVLQSGVDMLAPTVFAALLVGAMLPYWFSALTMKSVGLAAMEMVKEVKRQFDTIPGLLEGTPGHGPPDHAKCIKISTDASLREMVAPGLLVILTPIITGTLFGVEAVAGLLAGGLLSGVQLAISASNTGGAWDNAKKYVEKGSLVVGGAIQRKGSECHKAAVVGDTVGDPLKDTSGPALNILMKLMAIVSLVFCDFFLGINEGRGLFNMGSTGN</sequence>
<evidence type="ECO:0000256" key="5">
    <source>
        <dbReference type="ARBA" id="ARBA00022842"/>
    </source>
</evidence>
<dbReference type="InterPro" id="IPR004131">
    <property type="entry name" value="PPase-energised_H-pump"/>
</dbReference>
<comment type="subcellular location">
    <subcellularLocation>
        <location evidence="1">Endomembrane system</location>
        <topology evidence="1">Multi-pass membrane protein</topology>
    </subcellularLocation>
</comment>